<comment type="catalytic activity">
    <reaction evidence="16">
        <text>L-threonyl-[protein] + ATP = O-phospho-L-threonyl-[protein] + ADP + H(+)</text>
        <dbReference type="Rhea" id="RHEA:46608"/>
        <dbReference type="Rhea" id="RHEA-COMP:11060"/>
        <dbReference type="Rhea" id="RHEA-COMP:11605"/>
        <dbReference type="ChEBI" id="CHEBI:15378"/>
        <dbReference type="ChEBI" id="CHEBI:30013"/>
        <dbReference type="ChEBI" id="CHEBI:30616"/>
        <dbReference type="ChEBI" id="CHEBI:61977"/>
        <dbReference type="ChEBI" id="CHEBI:456216"/>
        <dbReference type="EC" id="2.7.11.1"/>
    </reaction>
</comment>
<dbReference type="PROSITE" id="PS50011">
    <property type="entry name" value="PROTEIN_KINASE_DOM"/>
    <property type="match status" value="1"/>
</dbReference>
<evidence type="ECO:0000256" key="13">
    <source>
        <dbReference type="ARBA" id="ARBA00023157"/>
    </source>
</evidence>
<keyword evidence="7 20" id="KW-0732">Signal</keyword>
<dbReference type="PROSITE" id="PS01186">
    <property type="entry name" value="EGF_2"/>
    <property type="match status" value="1"/>
</dbReference>
<feature type="disulfide bond" evidence="18">
    <location>
        <begin position="271"/>
        <end position="288"/>
    </location>
</feature>
<dbReference type="PIRSF" id="PIRSF000641">
    <property type="entry name" value="SRK"/>
    <property type="match status" value="1"/>
</dbReference>
<feature type="domain" description="EGF-like" evidence="22">
    <location>
        <begin position="261"/>
        <end position="303"/>
    </location>
</feature>
<feature type="domain" description="Bulb-type lectin" evidence="23">
    <location>
        <begin position="38"/>
        <end position="161"/>
    </location>
</feature>
<dbReference type="InterPro" id="IPR024171">
    <property type="entry name" value="SRK-like_kinase"/>
</dbReference>
<keyword evidence="11" id="KW-1133">Transmembrane helix</keyword>
<keyword evidence="4 18" id="KW-0245">EGF-like domain</keyword>
<evidence type="ECO:0000256" key="19">
    <source>
        <dbReference type="PROSITE-ProRule" id="PRU10141"/>
    </source>
</evidence>
<dbReference type="FunFam" id="1.10.510.10:FF:000621">
    <property type="entry name" value="Serine/threonine-protein kinase"/>
    <property type="match status" value="1"/>
</dbReference>
<dbReference type="GO" id="GO:0004674">
    <property type="term" value="F:protein serine/threonine kinase activity"/>
    <property type="evidence" value="ECO:0007669"/>
    <property type="project" value="UniProtKB-KW"/>
</dbReference>
<evidence type="ECO:0000256" key="15">
    <source>
        <dbReference type="ARBA" id="ARBA00023180"/>
    </source>
</evidence>
<evidence type="ECO:0000256" key="4">
    <source>
        <dbReference type="ARBA" id="ARBA00022536"/>
    </source>
</evidence>
<dbReference type="InterPro" id="IPR003609">
    <property type="entry name" value="Pan_app"/>
</dbReference>
<evidence type="ECO:0000256" key="8">
    <source>
        <dbReference type="ARBA" id="ARBA00022741"/>
    </source>
</evidence>
<dbReference type="Gene3D" id="3.30.200.20">
    <property type="entry name" value="Phosphorylase Kinase, domain 1"/>
    <property type="match status" value="1"/>
</dbReference>
<dbReference type="GO" id="GO:0016020">
    <property type="term" value="C:membrane"/>
    <property type="evidence" value="ECO:0007669"/>
    <property type="project" value="UniProtKB-SubCell"/>
</dbReference>
<evidence type="ECO:0000256" key="10">
    <source>
        <dbReference type="ARBA" id="ARBA00022840"/>
    </source>
</evidence>
<dbReference type="PANTHER" id="PTHR47974:SF6">
    <property type="entry name" value="NON-SPECIFIC SERINE_THREONINE PROTEIN KINASE"/>
    <property type="match status" value="1"/>
</dbReference>
<reference evidence="26" key="1">
    <citation type="journal article" date="2018" name="Gigascience">
        <title>Genome assembly of the Pink Ipe (Handroanthus impetiginosus, Bignoniaceae), a highly valued, ecologically keystone Neotropical timber forest tree.</title>
        <authorList>
            <person name="Silva-Junior O.B."/>
            <person name="Grattapaglia D."/>
            <person name="Novaes E."/>
            <person name="Collevatti R.G."/>
        </authorList>
    </citation>
    <scope>NUCLEOTIDE SEQUENCE [LARGE SCALE GENOMIC DNA]</scope>
    <source>
        <strain evidence="26">cv. UFG-1</strain>
    </source>
</reference>
<dbReference type="SMART" id="SM00220">
    <property type="entry name" value="S_TKc"/>
    <property type="match status" value="1"/>
</dbReference>
<organism evidence="25 26">
    <name type="scientific">Handroanthus impetiginosus</name>
    <dbReference type="NCBI Taxonomy" id="429701"/>
    <lineage>
        <taxon>Eukaryota</taxon>
        <taxon>Viridiplantae</taxon>
        <taxon>Streptophyta</taxon>
        <taxon>Embryophyta</taxon>
        <taxon>Tracheophyta</taxon>
        <taxon>Spermatophyta</taxon>
        <taxon>Magnoliopsida</taxon>
        <taxon>eudicotyledons</taxon>
        <taxon>Gunneridae</taxon>
        <taxon>Pentapetalae</taxon>
        <taxon>asterids</taxon>
        <taxon>lamiids</taxon>
        <taxon>Lamiales</taxon>
        <taxon>Bignoniaceae</taxon>
        <taxon>Crescentiina</taxon>
        <taxon>Tabebuia alliance</taxon>
        <taxon>Handroanthus</taxon>
    </lineage>
</organism>
<evidence type="ECO:0000259" key="22">
    <source>
        <dbReference type="PROSITE" id="PS50026"/>
    </source>
</evidence>
<name>A0A2G9G482_9LAMI</name>
<dbReference type="CDD" id="cd14066">
    <property type="entry name" value="STKc_IRAK"/>
    <property type="match status" value="1"/>
</dbReference>
<evidence type="ECO:0000256" key="17">
    <source>
        <dbReference type="ARBA" id="ARBA00048679"/>
    </source>
</evidence>
<feature type="domain" description="Protein kinase" evidence="21">
    <location>
        <begin position="487"/>
        <end position="785"/>
    </location>
</feature>
<keyword evidence="8 19" id="KW-0547">Nucleotide-binding</keyword>
<dbReference type="InterPro" id="IPR000742">
    <property type="entry name" value="EGF"/>
</dbReference>
<feature type="domain" description="Apple" evidence="24">
    <location>
        <begin position="302"/>
        <end position="390"/>
    </location>
</feature>
<dbReference type="Gene3D" id="1.10.510.10">
    <property type="entry name" value="Transferase(Phosphotransferase) domain 1"/>
    <property type="match status" value="1"/>
</dbReference>
<gene>
    <name evidence="25" type="ORF">CDL12_27368</name>
</gene>
<proteinExistence type="predicted"/>
<comment type="subcellular location">
    <subcellularLocation>
        <location evidence="1">Membrane</location>
        <topology evidence="1">Single-pass type I membrane protein</topology>
    </subcellularLocation>
</comment>
<evidence type="ECO:0000256" key="2">
    <source>
        <dbReference type="ARBA" id="ARBA00012513"/>
    </source>
</evidence>
<evidence type="ECO:0000256" key="3">
    <source>
        <dbReference type="ARBA" id="ARBA00022527"/>
    </source>
</evidence>
<dbReference type="STRING" id="429701.A0A2G9G482"/>
<dbReference type="InterPro" id="IPR001480">
    <property type="entry name" value="Bulb-type_lectin_dom"/>
</dbReference>
<dbReference type="Pfam" id="PF08276">
    <property type="entry name" value="PAN_2"/>
    <property type="match status" value="1"/>
</dbReference>
<evidence type="ECO:0000259" key="21">
    <source>
        <dbReference type="PROSITE" id="PS50011"/>
    </source>
</evidence>
<evidence type="ECO:0000256" key="20">
    <source>
        <dbReference type="SAM" id="SignalP"/>
    </source>
</evidence>
<evidence type="ECO:0000256" key="9">
    <source>
        <dbReference type="ARBA" id="ARBA00022777"/>
    </source>
</evidence>
<keyword evidence="13 18" id="KW-1015">Disulfide bond</keyword>
<keyword evidence="12" id="KW-0472">Membrane</keyword>
<keyword evidence="9 25" id="KW-0418">Kinase</keyword>
<dbReference type="PROSITE" id="PS50948">
    <property type="entry name" value="PAN"/>
    <property type="match status" value="1"/>
</dbReference>
<keyword evidence="15" id="KW-0325">Glycoprotein</keyword>
<evidence type="ECO:0000256" key="18">
    <source>
        <dbReference type="PROSITE-ProRule" id="PRU00076"/>
    </source>
</evidence>
<accession>A0A2G9G482</accession>
<dbReference type="SMART" id="SM00108">
    <property type="entry name" value="B_lectin"/>
    <property type="match status" value="1"/>
</dbReference>
<feature type="chain" id="PRO_5013722031" description="non-specific serine/threonine protein kinase" evidence="20">
    <location>
        <begin position="29"/>
        <end position="800"/>
    </location>
</feature>
<dbReference type="PROSITE" id="PS50026">
    <property type="entry name" value="EGF_3"/>
    <property type="match status" value="1"/>
</dbReference>
<dbReference type="InterPro" id="IPR036426">
    <property type="entry name" value="Bulb-type_lectin_dom_sf"/>
</dbReference>
<dbReference type="EMBL" id="NKXS01007152">
    <property type="protein sequence ID" value="PIN00127.1"/>
    <property type="molecule type" value="Genomic_DNA"/>
</dbReference>
<keyword evidence="26" id="KW-1185">Reference proteome</keyword>
<evidence type="ECO:0000256" key="5">
    <source>
        <dbReference type="ARBA" id="ARBA00022679"/>
    </source>
</evidence>
<keyword evidence="6" id="KW-0812">Transmembrane</keyword>
<evidence type="ECO:0000256" key="14">
    <source>
        <dbReference type="ARBA" id="ARBA00023170"/>
    </source>
</evidence>
<evidence type="ECO:0000259" key="23">
    <source>
        <dbReference type="PROSITE" id="PS50927"/>
    </source>
</evidence>
<comment type="caution">
    <text evidence="18">Lacks conserved residue(s) required for the propagation of feature annotation.</text>
</comment>
<dbReference type="Pfam" id="PF00069">
    <property type="entry name" value="Pkinase"/>
    <property type="match status" value="1"/>
</dbReference>
<dbReference type="InterPro" id="IPR011009">
    <property type="entry name" value="Kinase-like_dom_sf"/>
</dbReference>
<evidence type="ECO:0000256" key="6">
    <source>
        <dbReference type="ARBA" id="ARBA00022692"/>
    </source>
</evidence>
<dbReference type="PROSITE" id="PS50927">
    <property type="entry name" value="BULB_LECTIN"/>
    <property type="match status" value="1"/>
</dbReference>
<evidence type="ECO:0000256" key="7">
    <source>
        <dbReference type="ARBA" id="ARBA00022729"/>
    </source>
</evidence>
<dbReference type="PROSITE" id="PS00107">
    <property type="entry name" value="PROTEIN_KINASE_ATP"/>
    <property type="match status" value="1"/>
</dbReference>
<evidence type="ECO:0000256" key="11">
    <source>
        <dbReference type="ARBA" id="ARBA00022989"/>
    </source>
</evidence>
<dbReference type="GO" id="GO:0048544">
    <property type="term" value="P:recognition of pollen"/>
    <property type="evidence" value="ECO:0007669"/>
    <property type="project" value="InterPro"/>
</dbReference>
<keyword evidence="14" id="KW-0675">Receptor</keyword>
<protein>
    <recommendedName>
        <fullName evidence="2">non-specific serine/threonine protein kinase</fullName>
        <ecNumber evidence="2">2.7.11.1</ecNumber>
    </recommendedName>
</protein>
<comment type="catalytic activity">
    <reaction evidence="17">
        <text>L-seryl-[protein] + ATP = O-phospho-L-seryl-[protein] + ADP + H(+)</text>
        <dbReference type="Rhea" id="RHEA:17989"/>
        <dbReference type="Rhea" id="RHEA-COMP:9863"/>
        <dbReference type="Rhea" id="RHEA-COMP:11604"/>
        <dbReference type="ChEBI" id="CHEBI:15378"/>
        <dbReference type="ChEBI" id="CHEBI:29999"/>
        <dbReference type="ChEBI" id="CHEBI:30616"/>
        <dbReference type="ChEBI" id="CHEBI:83421"/>
        <dbReference type="ChEBI" id="CHEBI:456216"/>
        <dbReference type="EC" id="2.7.11.1"/>
    </reaction>
</comment>
<dbReference type="Gene3D" id="2.90.10.10">
    <property type="entry name" value="Bulb-type lectin domain"/>
    <property type="match status" value="1"/>
</dbReference>
<dbReference type="InterPro" id="IPR017441">
    <property type="entry name" value="Protein_kinase_ATP_BS"/>
</dbReference>
<dbReference type="AlphaFoldDB" id="A0A2G9G482"/>
<dbReference type="Pfam" id="PF00954">
    <property type="entry name" value="S_locus_glycop"/>
    <property type="match status" value="1"/>
</dbReference>
<dbReference type="InterPro" id="IPR000719">
    <property type="entry name" value="Prot_kinase_dom"/>
</dbReference>
<dbReference type="SUPFAM" id="SSF56112">
    <property type="entry name" value="Protein kinase-like (PK-like)"/>
    <property type="match status" value="1"/>
</dbReference>
<keyword evidence="10 19" id="KW-0067">ATP-binding</keyword>
<dbReference type="GO" id="GO:0005524">
    <property type="term" value="F:ATP binding"/>
    <property type="evidence" value="ECO:0007669"/>
    <property type="project" value="UniProtKB-UniRule"/>
</dbReference>
<sequence>MSSSDSILRLLFFFCFFFSSLILNFCTSQQQSNVITSFSFSNSPWRPTQNQILISPNSTFAAGFLPLPGSAGLYTFSVWYYNVSSDNVVWSANHRFPVSAAASLIISRSGELRLVNSSADGRNLWPFPAVGSVNGSGLSLIPTGNLVYGNFQSFAIPTDTILPGQHMNETILVSKNGKFMFDSRQLVLIGRNESYWTNLGSLTFMSLNDSGIMVYGDNQIYYASDFGLQKLRRLTLDDDGNLKLYSYDMGSKQWVVGWQALFQLCMVHGTCGANAICMFDVLNASTSCVCPPGYRKGVDDSCELKIRIRDLSRSNFLQLDFVNFTGGLNQSDIQTTNFSTCKARCLANPNCLGFMFKYDGSNYCVLQLERMFDGYWSPGTETVMFLRVDESETDISNFTGMTNLMETACPVKIRLPIPPPESGTTTRNIAIKCALFAAELLSGAYFFWTFLKKYTMYRDMARTFGLEVMPAGGPKRFSYKELKDATNNFSNPIGKGGFGVVYMGKLSDGRVVAVKSLKNITGGDADFWAEVTTIARMHHLNLVRLWGFCAEKGSRILVYEYVPNGSLDEFLFQTVEVGLESSLETVALSGSKNKPILDWNIRYRIALGVARAIAYLHEECLEWVLHCDIKPENILLGEDFCPKVSDFGLAKLKKKEDMISVSRMRGTPGYMAPEWTRPEQITSKADVYSYGLVLLEIVSGSRNFSQLDSKVESDQWFFPRWAFEKVFKEMNVEDILDPRIKHTYDSQEHFDLINRMVKTAMWCLQDRPEMRPSMGKVAKMLEGAIEITEPKKPTIFYLDD</sequence>
<evidence type="ECO:0000313" key="25">
    <source>
        <dbReference type="EMBL" id="PIN00127.1"/>
    </source>
</evidence>
<evidence type="ECO:0000256" key="16">
    <source>
        <dbReference type="ARBA" id="ARBA00047899"/>
    </source>
</evidence>
<keyword evidence="5 25" id="KW-0808">Transferase</keyword>
<dbReference type="PROSITE" id="PS00108">
    <property type="entry name" value="PROTEIN_KINASE_ST"/>
    <property type="match status" value="1"/>
</dbReference>
<evidence type="ECO:0000256" key="12">
    <source>
        <dbReference type="ARBA" id="ARBA00023136"/>
    </source>
</evidence>
<feature type="binding site" evidence="19">
    <location>
        <position position="515"/>
    </location>
    <ligand>
        <name>ATP</name>
        <dbReference type="ChEBI" id="CHEBI:30616"/>
    </ligand>
</feature>
<dbReference type="PANTHER" id="PTHR47974">
    <property type="entry name" value="OS07G0415500 PROTEIN"/>
    <property type="match status" value="1"/>
</dbReference>
<dbReference type="InterPro" id="IPR008271">
    <property type="entry name" value="Ser/Thr_kinase_AS"/>
</dbReference>
<dbReference type="CDD" id="cd00053">
    <property type="entry name" value="EGF"/>
    <property type="match status" value="1"/>
</dbReference>
<evidence type="ECO:0000259" key="24">
    <source>
        <dbReference type="PROSITE" id="PS50948"/>
    </source>
</evidence>
<dbReference type="Proteomes" id="UP000231279">
    <property type="component" value="Unassembled WGS sequence"/>
</dbReference>
<feature type="signal peptide" evidence="20">
    <location>
        <begin position="1"/>
        <end position="28"/>
    </location>
</feature>
<dbReference type="OrthoDB" id="1537556at2759"/>
<dbReference type="GO" id="GO:0106310">
    <property type="term" value="F:protein serine kinase activity"/>
    <property type="evidence" value="ECO:0007669"/>
    <property type="project" value="RHEA"/>
</dbReference>
<comment type="caution">
    <text evidence="25">The sequence shown here is derived from an EMBL/GenBank/DDBJ whole genome shotgun (WGS) entry which is preliminary data.</text>
</comment>
<keyword evidence="3 25" id="KW-0723">Serine/threonine-protein kinase</keyword>
<dbReference type="InterPro" id="IPR000858">
    <property type="entry name" value="S_locus_glycoprot_dom"/>
</dbReference>
<dbReference type="FunFam" id="3.30.200.20:FF:000059">
    <property type="entry name" value="S-receptor-like serine/threonine-protein kinase"/>
    <property type="match status" value="1"/>
</dbReference>
<dbReference type="EC" id="2.7.11.1" evidence="2"/>
<evidence type="ECO:0000313" key="26">
    <source>
        <dbReference type="Proteomes" id="UP000231279"/>
    </source>
</evidence>
<dbReference type="SUPFAM" id="SSF51110">
    <property type="entry name" value="alpha-D-mannose-specific plant lectins"/>
    <property type="match status" value="2"/>
</dbReference>
<evidence type="ECO:0000256" key="1">
    <source>
        <dbReference type="ARBA" id="ARBA00004479"/>
    </source>
</evidence>